<proteinExistence type="predicted"/>
<reference evidence="3" key="1">
    <citation type="submission" date="2017-09" db="EMBL/GenBank/DDBJ databases">
        <title>Depth-based differentiation of microbial function through sediment-hosted aquifers and enrichment of novel symbionts in the deep terrestrial subsurface.</title>
        <authorList>
            <person name="Probst A.J."/>
            <person name="Ladd B."/>
            <person name="Jarett J.K."/>
            <person name="Geller-Mcgrath D.E."/>
            <person name="Sieber C.M.K."/>
            <person name="Emerson J.B."/>
            <person name="Anantharaman K."/>
            <person name="Thomas B.C."/>
            <person name="Malmstrom R."/>
            <person name="Stieglmeier M."/>
            <person name="Klingl A."/>
            <person name="Woyke T."/>
            <person name="Ryan C.M."/>
            <person name="Banfield J.F."/>
        </authorList>
    </citation>
    <scope>NUCLEOTIDE SEQUENCE [LARGE SCALE GENOMIC DNA]</scope>
</reference>
<name>A0A2M8G3U6_9BACT</name>
<evidence type="ECO:0000313" key="3">
    <source>
        <dbReference type="Proteomes" id="UP000229739"/>
    </source>
</evidence>
<sequence length="72" mass="8381">MRKPLTKTELENLKIIRGYGVKDLEKYIVKIKQNIAVFNEAIAKEEKEMARIQGMIKVLKNDIKDANNKLHN</sequence>
<feature type="coiled-coil region" evidence="1">
    <location>
        <begin position="28"/>
        <end position="69"/>
    </location>
</feature>
<keyword evidence="1" id="KW-0175">Coiled coil</keyword>
<gene>
    <name evidence="2" type="ORF">CO018_02510</name>
</gene>
<dbReference type="Proteomes" id="UP000229739">
    <property type="component" value="Unassembled WGS sequence"/>
</dbReference>
<dbReference type="AlphaFoldDB" id="A0A2M8G3U6"/>
<protein>
    <submittedName>
        <fullName evidence="2">Uncharacterized protein</fullName>
    </submittedName>
</protein>
<evidence type="ECO:0000313" key="2">
    <source>
        <dbReference type="EMBL" id="PJC66316.1"/>
    </source>
</evidence>
<dbReference type="EMBL" id="PFQV01000044">
    <property type="protein sequence ID" value="PJC66316.1"/>
    <property type="molecule type" value="Genomic_DNA"/>
</dbReference>
<evidence type="ECO:0000256" key="1">
    <source>
        <dbReference type="SAM" id="Coils"/>
    </source>
</evidence>
<organism evidence="2 3">
    <name type="scientific">Candidatus Beckwithbacteria bacterium CG_4_9_14_0_2_um_filter_47_11</name>
    <dbReference type="NCBI Taxonomy" id="1974494"/>
    <lineage>
        <taxon>Bacteria</taxon>
        <taxon>Candidatus Beckwithiibacteriota</taxon>
    </lineage>
</organism>
<accession>A0A2M8G3U6</accession>
<comment type="caution">
    <text evidence="2">The sequence shown here is derived from an EMBL/GenBank/DDBJ whole genome shotgun (WGS) entry which is preliminary data.</text>
</comment>